<protein>
    <submittedName>
        <fullName evidence="4">Two-component response regulator</fullName>
    </submittedName>
</protein>
<dbReference type="InterPro" id="IPR050595">
    <property type="entry name" value="Bact_response_regulator"/>
</dbReference>
<dbReference type="InterPro" id="IPR001789">
    <property type="entry name" value="Sig_transdc_resp-reg_receiver"/>
</dbReference>
<dbReference type="GO" id="GO:0000160">
    <property type="term" value="P:phosphorelay signal transduction system"/>
    <property type="evidence" value="ECO:0007669"/>
    <property type="project" value="InterPro"/>
</dbReference>
<dbReference type="PANTHER" id="PTHR44591:SF3">
    <property type="entry name" value="RESPONSE REGULATORY DOMAIN-CONTAINING PROTEIN"/>
    <property type="match status" value="1"/>
</dbReference>
<dbReference type="Gene3D" id="3.40.50.2300">
    <property type="match status" value="1"/>
</dbReference>
<dbReference type="Pfam" id="PF00072">
    <property type="entry name" value="Response_reg"/>
    <property type="match status" value="1"/>
</dbReference>
<evidence type="ECO:0000259" key="3">
    <source>
        <dbReference type="PROSITE" id="PS50110"/>
    </source>
</evidence>
<dbReference type="InterPro" id="IPR011006">
    <property type="entry name" value="CheY-like_superfamily"/>
</dbReference>
<evidence type="ECO:0000313" key="5">
    <source>
        <dbReference type="Proteomes" id="UP000218287"/>
    </source>
</evidence>
<reference evidence="4 5" key="1">
    <citation type="submission" date="2017-06" db="EMBL/GenBank/DDBJ databases">
        <title>Genome sequencing of cyanobaciteial culture collection at National Institute for Environmental Studies (NIES).</title>
        <authorList>
            <person name="Hirose Y."/>
            <person name="Shimura Y."/>
            <person name="Fujisawa T."/>
            <person name="Nakamura Y."/>
            <person name="Kawachi M."/>
        </authorList>
    </citation>
    <scope>NUCLEOTIDE SEQUENCE [LARGE SCALE GENOMIC DNA]</scope>
    <source>
        <strain evidence="4 5">NIES-21</strain>
    </source>
</reference>
<evidence type="ECO:0000256" key="2">
    <source>
        <dbReference type="PROSITE-ProRule" id="PRU00169"/>
    </source>
</evidence>
<keyword evidence="5" id="KW-1185">Reference proteome</keyword>
<sequence length="156" mass="17613">MNKIYGSHNFENVNLADDTKDLDILQELTILVVDDDENMRLSITDIFEVYGIKVMTASNALEAFELVENFKLDLLISDINMPGENGYWLIEQIRKITSPKKSEIPAIAYTGNTEANAQKKALASGFQTYIQKPSRMQHLITEATKLLKFSQELPGN</sequence>
<accession>A0A1Z4GKX7</accession>
<organism evidence="4 5">
    <name type="scientific">Anabaenopsis circularis NIES-21</name>
    <dbReference type="NCBI Taxonomy" id="1085406"/>
    <lineage>
        <taxon>Bacteria</taxon>
        <taxon>Bacillati</taxon>
        <taxon>Cyanobacteriota</taxon>
        <taxon>Cyanophyceae</taxon>
        <taxon>Nostocales</taxon>
        <taxon>Nodulariaceae</taxon>
        <taxon>Anabaenopsis</taxon>
    </lineage>
</organism>
<keyword evidence="1 2" id="KW-0597">Phosphoprotein</keyword>
<name>A0A1Z4GKX7_9CYAN</name>
<dbReference type="OrthoDB" id="1901654at2"/>
<dbReference type="SMART" id="SM00448">
    <property type="entry name" value="REC"/>
    <property type="match status" value="1"/>
</dbReference>
<feature type="modified residue" description="4-aspartylphosphate" evidence="2">
    <location>
        <position position="78"/>
    </location>
</feature>
<dbReference type="SUPFAM" id="SSF52172">
    <property type="entry name" value="CheY-like"/>
    <property type="match status" value="1"/>
</dbReference>
<dbReference type="PANTHER" id="PTHR44591">
    <property type="entry name" value="STRESS RESPONSE REGULATOR PROTEIN 1"/>
    <property type="match status" value="1"/>
</dbReference>
<feature type="domain" description="Response regulatory" evidence="3">
    <location>
        <begin position="29"/>
        <end position="147"/>
    </location>
</feature>
<evidence type="ECO:0000313" key="4">
    <source>
        <dbReference type="EMBL" id="BAY18008.1"/>
    </source>
</evidence>
<gene>
    <name evidence="4" type="ORF">NIES21_38510</name>
</gene>
<dbReference type="AlphaFoldDB" id="A0A1Z4GKX7"/>
<evidence type="ECO:0000256" key="1">
    <source>
        <dbReference type="ARBA" id="ARBA00022553"/>
    </source>
</evidence>
<dbReference type="Proteomes" id="UP000218287">
    <property type="component" value="Chromosome"/>
</dbReference>
<proteinExistence type="predicted"/>
<dbReference type="EMBL" id="AP018174">
    <property type="protein sequence ID" value="BAY18008.1"/>
    <property type="molecule type" value="Genomic_DNA"/>
</dbReference>
<dbReference type="PROSITE" id="PS50110">
    <property type="entry name" value="RESPONSE_REGULATORY"/>
    <property type="match status" value="1"/>
</dbReference>